<keyword evidence="4" id="KW-1185">Reference proteome</keyword>
<dbReference type="AlphaFoldDB" id="A0A090LY45"/>
<name>A0A090LY45_OSTTA</name>
<evidence type="ECO:0000313" key="4">
    <source>
        <dbReference type="Proteomes" id="UP000009170"/>
    </source>
</evidence>
<reference evidence="2" key="2">
    <citation type="journal article" date="2014" name="BMC Genomics">
        <title>An improved genome of the model marine alga Ostreococcus tauri unfolds by assessing Illumina de novo assemblies.</title>
        <authorList>
            <person name="Blanc-Mathieu R."/>
            <person name="Verhelst B."/>
            <person name="Derelle E."/>
            <person name="Rombauts S."/>
            <person name="Bouget F.Y."/>
            <person name="Carre I."/>
            <person name="Chateau A."/>
            <person name="Eyre-Walker A."/>
            <person name="Grimsley N."/>
            <person name="Moreau H."/>
            <person name="Piegu B."/>
            <person name="Rivals E."/>
            <person name="Schackwitz W."/>
            <person name="Van de Peer Y."/>
            <person name="Piganeau G."/>
        </authorList>
    </citation>
    <scope>NUCLEOTIDE SEQUENCE</scope>
    <source>
        <strain evidence="2">RCC4221</strain>
    </source>
</reference>
<feature type="transmembrane region" description="Helical" evidence="1">
    <location>
        <begin position="28"/>
        <end position="47"/>
    </location>
</feature>
<dbReference type="EMBL" id="KZ155838">
    <property type="protein sequence ID" value="OUS42595.1"/>
    <property type="molecule type" value="Genomic_DNA"/>
</dbReference>
<accession>A0A090LY45</accession>
<dbReference type="EMBL" id="CAID01000001">
    <property type="protein sequence ID" value="CEF96721.1"/>
    <property type="molecule type" value="Genomic_DNA"/>
</dbReference>
<feature type="transmembrane region" description="Helical" evidence="1">
    <location>
        <begin position="59"/>
        <end position="80"/>
    </location>
</feature>
<evidence type="ECO:0000256" key="1">
    <source>
        <dbReference type="SAM" id="Phobius"/>
    </source>
</evidence>
<accession>A0A1Y5I6D0</accession>
<accession>A0A454XV18</accession>
<organism evidence="2 4">
    <name type="scientific">Ostreococcus tauri</name>
    <name type="common">Marine green alga</name>
    <dbReference type="NCBI Taxonomy" id="70448"/>
    <lineage>
        <taxon>Eukaryota</taxon>
        <taxon>Viridiplantae</taxon>
        <taxon>Chlorophyta</taxon>
        <taxon>Mamiellophyceae</taxon>
        <taxon>Mamiellales</taxon>
        <taxon>Bathycoccaceae</taxon>
        <taxon>Ostreococcus</taxon>
    </lineage>
</organism>
<keyword evidence="1" id="KW-0472">Membrane</keyword>
<dbReference type="Proteomes" id="UP000195557">
    <property type="component" value="Unassembled WGS sequence"/>
</dbReference>
<keyword evidence="1" id="KW-1133">Transmembrane helix</keyword>
<keyword evidence="1" id="KW-0812">Transmembrane</keyword>
<reference evidence="2 4" key="1">
    <citation type="journal article" date="2006" name="Proc. Natl. Acad. Sci. U.S.A.">
        <title>Genome analysis of the smallest free-living eukaryote Ostreococcus tauri unveils many unique features.</title>
        <authorList>
            <person name="Derelle E."/>
            <person name="Ferraz C."/>
            <person name="Rombauts S."/>
            <person name="Rouze P."/>
            <person name="Worden A.Z."/>
            <person name="Robbens S."/>
            <person name="Partensky F."/>
            <person name="Degroeve S."/>
            <person name="Echeynie S."/>
            <person name="Cooke R."/>
            <person name="Saeys Y."/>
            <person name="Wuyts J."/>
            <person name="Jabbari K."/>
            <person name="Bowler C."/>
            <person name="Panaud O."/>
            <person name="Piegu B."/>
            <person name="Ball S.G."/>
            <person name="Ral J.-P."/>
            <person name="Bouget F.-Y."/>
            <person name="Piganeau G."/>
            <person name="De Baets B."/>
            <person name="Picard A."/>
            <person name="Delseny M."/>
            <person name="Demaille J."/>
            <person name="Van de Peer Y."/>
            <person name="Moreau H."/>
        </authorList>
    </citation>
    <scope>NUCLEOTIDE SEQUENCE [LARGE SCALE GENOMIC DNA]</scope>
    <source>
        <strain evidence="2 4">OTTH0595</strain>
    </source>
</reference>
<dbReference type="InParanoid" id="A0A090LY45"/>
<gene>
    <name evidence="3" type="ORF">BE221DRAFT_62240</name>
    <name evidence="2" type="ORF">OT_ostta01g03690</name>
</gene>
<dbReference type="Proteomes" id="UP000009170">
    <property type="component" value="Unassembled WGS sequence"/>
</dbReference>
<evidence type="ECO:0000313" key="3">
    <source>
        <dbReference type="EMBL" id="OUS42595.1"/>
    </source>
</evidence>
<reference evidence="3" key="3">
    <citation type="submission" date="2017-04" db="EMBL/GenBank/DDBJ databases">
        <title>Population genomics of picophytoplankton unveils novel chromosome hypervariability.</title>
        <authorList>
            <consortium name="DOE Joint Genome Institute"/>
            <person name="Blanc-Mathieu R."/>
            <person name="Krasovec M."/>
            <person name="Hebrard M."/>
            <person name="Yau S."/>
            <person name="Desgranges E."/>
            <person name="Martin J."/>
            <person name="Schackwitz W."/>
            <person name="Kuo A."/>
            <person name="Salin G."/>
            <person name="Donnadieu C."/>
            <person name="Desdevises Y."/>
            <person name="Sanchez-Ferandin S."/>
            <person name="Moreau H."/>
            <person name="Rivals E."/>
            <person name="Grigoriev I.V."/>
            <person name="Grimsley N."/>
            <person name="Eyre-Walker A."/>
            <person name="Piganeau G."/>
        </authorList>
    </citation>
    <scope>NUCLEOTIDE SEQUENCE [LARGE SCALE GENOMIC DNA]</scope>
    <source>
        <strain evidence="3">RCC 1115</strain>
    </source>
</reference>
<sequence>MSRGVLDVRRDGAGAGGRVCPPEVANSLKIAFALITCVFVFGCFFVHELMVGGFHFAFLAYPMLGFAYLALCVPLGVCYVNHDDVRKDLNVLKPNDYVWLCRRVYGAFLGAKDGKVRGKDL</sequence>
<protein>
    <submittedName>
        <fullName evidence="2">Unnamed product</fullName>
    </submittedName>
</protein>
<proteinExistence type="predicted"/>
<evidence type="ECO:0000313" key="2">
    <source>
        <dbReference type="EMBL" id="CEF96721.1"/>
    </source>
</evidence>